<evidence type="ECO:0000256" key="1">
    <source>
        <dbReference type="SAM" id="MobiDB-lite"/>
    </source>
</evidence>
<feature type="region of interest" description="Disordered" evidence="1">
    <location>
        <begin position="1"/>
        <end position="23"/>
    </location>
</feature>
<evidence type="ECO:0000313" key="2">
    <source>
        <dbReference type="EMBL" id="KKK62392.1"/>
    </source>
</evidence>
<dbReference type="EMBL" id="LAZR01062013">
    <property type="protein sequence ID" value="KKK62392.1"/>
    <property type="molecule type" value="Genomic_DNA"/>
</dbReference>
<comment type="caution">
    <text evidence="2">The sequence shown here is derived from an EMBL/GenBank/DDBJ whole genome shotgun (WGS) entry which is preliminary data.</text>
</comment>
<name>A0A0F8WZY5_9ZZZZ</name>
<protein>
    <submittedName>
        <fullName evidence="2">Uncharacterized protein</fullName>
    </submittedName>
</protein>
<reference evidence="2" key="1">
    <citation type="journal article" date="2015" name="Nature">
        <title>Complex archaea that bridge the gap between prokaryotes and eukaryotes.</title>
        <authorList>
            <person name="Spang A."/>
            <person name="Saw J.H."/>
            <person name="Jorgensen S.L."/>
            <person name="Zaremba-Niedzwiedzka K."/>
            <person name="Martijn J."/>
            <person name="Lind A.E."/>
            <person name="van Eijk R."/>
            <person name="Schleper C."/>
            <person name="Guy L."/>
            <person name="Ettema T.J."/>
        </authorList>
    </citation>
    <scope>NUCLEOTIDE SEQUENCE</scope>
</reference>
<dbReference type="AlphaFoldDB" id="A0A0F8WZY5"/>
<gene>
    <name evidence="2" type="ORF">LCGC14_3004770</name>
</gene>
<organism evidence="2">
    <name type="scientific">marine sediment metagenome</name>
    <dbReference type="NCBI Taxonomy" id="412755"/>
    <lineage>
        <taxon>unclassified sequences</taxon>
        <taxon>metagenomes</taxon>
        <taxon>ecological metagenomes</taxon>
    </lineage>
</organism>
<proteinExistence type="predicted"/>
<sequence length="52" mass="5994">MAKEKSESYEVISVPTETEPRIRDNETKETYTLIEAVNIILNEIKEIKKAVV</sequence>
<accession>A0A0F8WZY5</accession>